<feature type="domain" description="Rapamycin-insensitive companion of mTOR N-terminal" evidence="3">
    <location>
        <begin position="55"/>
        <end position="422"/>
    </location>
</feature>
<sequence length="727" mass="80850">MASRYRGGRARRSAGIRPVAEEVPITRDLDSDAADLYRLALQNSIDLKATVTRRLYHLNSLARASRIRERAALDEEFLPTILRFAGFLLCDQCKEIRAATLRVIRVSVSRSEHCRQLDMAHVDFYIARVLDLALDNEVERMQAILLVRRRLLLGSPLSSPIIHALSAIASDGETERERLSRICLEILCESLILFPSHPSVIPILRVLLDFLLTCSSPPLSTAVVAAVMHFAAQASNHFPASVCDMTQILHPVTNFEGTADAPGKQKELTLVDKTVMIRAAKCAIIAALRTFEGIHLLSVAFDGVHSLINVLHFNNHMAQEAVLDIISELLYIAGEVEPGRLVCDSWALQENFVADEARAVLPHVGATRLNLSANYLSLLIFVMFQNGLLDALVQMVTSDGAFSQRAFKILKNYLSLANVLLPAEFTTQLSSLPSLVSLASSSSMQLSGKDAVTRLLLANTDPARRYFPHSTIEAPASLFLQHILEISQPVPSRPPLPPDSGPLVADVHVPMLREVLSVMTNNESVTWNWPLISTLLKAKSIQVSDPTGFRILHRLLVFFKASNKLYSFVQRKHDMARTFAACALCFVDVCLKESPELLEELLTDFQRCLRKAVSDEVQSEVILSPLTLSASCSSDYFVLVGRVSSQVGGEMMLEKTGLVALYNDMVKREDVHESYIKLIISTLDYGRIDNTAMRALLGQVTKSYSPVRFSSWLIRLIYSMLYNNIRR</sequence>
<dbReference type="InterPro" id="IPR028267">
    <property type="entry name" value="Pianissimo_N"/>
</dbReference>
<keyword evidence="5" id="KW-1185">Reference proteome</keyword>
<accession>A0A1D1VK92</accession>
<dbReference type="OrthoDB" id="271111at2759"/>
<evidence type="ECO:0000259" key="3">
    <source>
        <dbReference type="SMART" id="SM01308"/>
    </source>
</evidence>
<dbReference type="GO" id="GO:0051897">
    <property type="term" value="P:positive regulation of phosphatidylinositol 3-kinase/protein kinase B signal transduction"/>
    <property type="evidence" value="ECO:0007669"/>
    <property type="project" value="TreeGrafter"/>
</dbReference>
<proteinExistence type="inferred from homology"/>
<evidence type="ECO:0000259" key="2">
    <source>
        <dbReference type="SMART" id="SM01307"/>
    </source>
</evidence>
<organism evidence="4 5">
    <name type="scientific">Ramazzottius varieornatus</name>
    <name type="common">Water bear</name>
    <name type="synonym">Tardigrade</name>
    <dbReference type="NCBI Taxonomy" id="947166"/>
    <lineage>
        <taxon>Eukaryota</taxon>
        <taxon>Metazoa</taxon>
        <taxon>Ecdysozoa</taxon>
        <taxon>Tardigrada</taxon>
        <taxon>Eutardigrada</taxon>
        <taxon>Parachela</taxon>
        <taxon>Hypsibioidea</taxon>
        <taxon>Ramazzottiidae</taxon>
        <taxon>Ramazzottius</taxon>
    </lineage>
</organism>
<evidence type="ECO:0000313" key="5">
    <source>
        <dbReference type="Proteomes" id="UP000186922"/>
    </source>
</evidence>
<dbReference type="SMART" id="SM01308">
    <property type="entry name" value="RICTOR_N"/>
    <property type="match status" value="1"/>
</dbReference>
<dbReference type="SUPFAM" id="SSF48371">
    <property type="entry name" value="ARM repeat"/>
    <property type="match status" value="1"/>
</dbReference>
<comment type="caution">
    <text evidence="4">The sequence shown here is derived from an EMBL/GenBank/DDBJ whole genome shotgun (WGS) entry which is preliminary data.</text>
</comment>
<comment type="similarity">
    <text evidence="1">Belongs to the RICTOR family.</text>
</comment>
<feature type="domain" description="Rapamycin-insensitive companion of mTOR middle" evidence="2">
    <location>
        <begin position="504"/>
        <end position="719"/>
    </location>
</feature>
<dbReference type="PANTHER" id="PTHR13298:SF11">
    <property type="entry name" value="RAPAMYCIN-INSENSITIVE COMPANION OF MTOR"/>
    <property type="match status" value="1"/>
</dbReference>
<gene>
    <name evidence="4" type="primary">RvY_11046</name>
    <name evidence="4" type="synonym">RvY_11046.2</name>
    <name evidence="4" type="ORF">RvY_11046-2</name>
</gene>
<dbReference type="GO" id="GO:0038203">
    <property type="term" value="P:TORC2 signaling"/>
    <property type="evidence" value="ECO:0007669"/>
    <property type="project" value="TreeGrafter"/>
</dbReference>
<dbReference type="EMBL" id="BDGG01000006">
    <property type="protein sequence ID" value="GAV00158.1"/>
    <property type="molecule type" value="Genomic_DNA"/>
</dbReference>
<dbReference type="Pfam" id="PF14666">
    <property type="entry name" value="RICTOR_M"/>
    <property type="match status" value="1"/>
</dbReference>
<dbReference type="SMART" id="SM01307">
    <property type="entry name" value="RICTOR_M"/>
    <property type="match status" value="1"/>
</dbReference>
<dbReference type="GO" id="GO:0031932">
    <property type="term" value="C:TORC2 complex"/>
    <property type="evidence" value="ECO:0007669"/>
    <property type="project" value="InterPro"/>
</dbReference>
<reference evidence="4 5" key="1">
    <citation type="journal article" date="2016" name="Nat. Commun.">
        <title>Extremotolerant tardigrade genome and improved radiotolerance of human cultured cells by tardigrade-unique protein.</title>
        <authorList>
            <person name="Hashimoto T."/>
            <person name="Horikawa D.D."/>
            <person name="Saito Y."/>
            <person name="Kuwahara H."/>
            <person name="Kozuka-Hata H."/>
            <person name="Shin-I T."/>
            <person name="Minakuchi Y."/>
            <person name="Ohishi K."/>
            <person name="Motoyama A."/>
            <person name="Aizu T."/>
            <person name="Enomoto A."/>
            <person name="Kondo K."/>
            <person name="Tanaka S."/>
            <person name="Hara Y."/>
            <person name="Koshikawa S."/>
            <person name="Sagara H."/>
            <person name="Miura T."/>
            <person name="Yokobori S."/>
            <person name="Miyagawa K."/>
            <person name="Suzuki Y."/>
            <person name="Kubo T."/>
            <person name="Oyama M."/>
            <person name="Kohara Y."/>
            <person name="Fujiyama A."/>
            <person name="Arakawa K."/>
            <person name="Katayama T."/>
            <person name="Toyoda A."/>
            <person name="Kunieda T."/>
        </authorList>
    </citation>
    <scope>NUCLEOTIDE SEQUENCE [LARGE SCALE GENOMIC DNA]</scope>
    <source>
        <strain evidence="4 5">YOKOZUNA-1</strain>
    </source>
</reference>
<dbReference type="InterPro" id="IPR028268">
    <property type="entry name" value="Pianissimo_fam"/>
</dbReference>
<evidence type="ECO:0000313" key="4">
    <source>
        <dbReference type="EMBL" id="GAV00158.1"/>
    </source>
</evidence>
<dbReference type="InterPro" id="IPR016024">
    <property type="entry name" value="ARM-type_fold"/>
</dbReference>
<dbReference type="STRING" id="947166.A0A1D1VK92"/>
<dbReference type="Pfam" id="PF14664">
    <property type="entry name" value="RICTOR_N"/>
    <property type="match status" value="1"/>
</dbReference>
<dbReference type="PANTHER" id="PTHR13298">
    <property type="entry name" value="CYTOSOLIC REGULATOR PIANISSIMO"/>
    <property type="match status" value="1"/>
</dbReference>
<dbReference type="GO" id="GO:0043539">
    <property type="term" value="F:protein serine/threonine kinase activator activity"/>
    <property type="evidence" value="ECO:0007669"/>
    <property type="project" value="TreeGrafter"/>
</dbReference>
<protein>
    <submittedName>
        <fullName evidence="4">Uncharacterized protein</fullName>
    </submittedName>
</protein>
<evidence type="ECO:0000256" key="1">
    <source>
        <dbReference type="ARBA" id="ARBA00008878"/>
    </source>
</evidence>
<dbReference type="InterPro" id="IPR029451">
    <property type="entry name" value="RICTOR_M"/>
</dbReference>
<dbReference type="AlphaFoldDB" id="A0A1D1VK92"/>
<dbReference type="Proteomes" id="UP000186922">
    <property type="component" value="Unassembled WGS sequence"/>
</dbReference>
<name>A0A1D1VK92_RAMVA</name>